<comment type="subcellular location">
    <subcellularLocation>
        <location evidence="1">Cell inner membrane</location>
        <topology evidence="1">Multi-pass membrane protein</topology>
    </subcellularLocation>
</comment>
<dbReference type="PANTHER" id="PTHR30012:SF0">
    <property type="entry name" value="TYPE II SECRETION SYSTEM PROTEIN F-RELATED"/>
    <property type="match status" value="1"/>
</dbReference>
<comment type="similarity">
    <text evidence="2">Belongs to the GSP F family.</text>
</comment>
<protein>
    <submittedName>
        <fullName evidence="10">General secretion pathway protein F</fullName>
    </submittedName>
</protein>
<dbReference type="NCBIfam" id="TIGR02120">
    <property type="entry name" value="GspF"/>
    <property type="match status" value="1"/>
</dbReference>
<gene>
    <name evidence="10" type="ORF">THII_3300</name>
</gene>
<dbReference type="PANTHER" id="PTHR30012">
    <property type="entry name" value="GENERAL SECRETION PATHWAY PROTEIN"/>
    <property type="match status" value="1"/>
</dbReference>
<feature type="domain" description="Type II secretion system protein GspF" evidence="9">
    <location>
        <begin position="68"/>
        <end position="190"/>
    </location>
</feature>
<dbReference type="FunFam" id="1.20.81.30:FF:000001">
    <property type="entry name" value="Type II secretion system protein F"/>
    <property type="match status" value="2"/>
</dbReference>
<evidence type="ECO:0000256" key="2">
    <source>
        <dbReference type="ARBA" id="ARBA00005745"/>
    </source>
</evidence>
<feature type="domain" description="Type II secretion system protein GspF" evidence="9">
    <location>
        <begin position="270"/>
        <end position="392"/>
    </location>
</feature>
<keyword evidence="6 8" id="KW-1133">Transmembrane helix</keyword>
<keyword evidence="5 8" id="KW-0812">Transmembrane</keyword>
<dbReference type="STRING" id="40754.THII_3300"/>
<evidence type="ECO:0000256" key="6">
    <source>
        <dbReference type="ARBA" id="ARBA00022989"/>
    </source>
</evidence>
<name>A0A090ANB9_9GAMM</name>
<dbReference type="AlphaFoldDB" id="A0A090ANB9"/>
<sequence length="401" mass="44735">MSAFEYAALDKAGRTRKGVLEGDTARQIRQQLREQGLIPLAIEEIVRPAKQRQSRRIAISATELALLTRQLATLVRSGLTVEGALRAVAEQSEIARIKSLLLAVRSRVLEGHNLANGLREFPKVFSELYCATIDAGEQAGYLEVVLERLAEYTENRYSLQQKTLLALLYPGLLSTVAILVVLGLLTYVVPQVVQVFNHVQQQLPLLTRSLIALSDWLRDWGSAALLLLIGIVALLRYSLRFEQPLILFHSLLLQLPIISRLERGANVARFTRTLNILSKSGVPMLESLRITEHVISNRLLRKAVKSTTDKVREGTSLQEALKQTGLFPPMIIYLIASGETSGRLDEMLERAAIWQERELETLLSTLLSLFEPLLILVMGGMVLIIVLAILLPIFELNKLIA</sequence>
<feature type="transmembrane region" description="Helical" evidence="8">
    <location>
        <begin position="164"/>
        <end position="189"/>
    </location>
</feature>
<dbReference type="PRINTS" id="PR00812">
    <property type="entry name" value="BCTERIALGSPF"/>
</dbReference>
<dbReference type="KEGG" id="tig:THII_3300"/>
<dbReference type="GO" id="GO:0005886">
    <property type="term" value="C:plasma membrane"/>
    <property type="evidence" value="ECO:0007669"/>
    <property type="project" value="UniProtKB-SubCell"/>
</dbReference>
<dbReference type="Proteomes" id="UP000031623">
    <property type="component" value="Chromosome"/>
</dbReference>
<dbReference type="GO" id="GO:0015627">
    <property type="term" value="C:type II protein secretion system complex"/>
    <property type="evidence" value="ECO:0007669"/>
    <property type="project" value="InterPro"/>
</dbReference>
<evidence type="ECO:0000256" key="8">
    <source>
        <dbReference type="SAM" id="Phobius"/>
    </source>
</evidence>
<evidence type="ECO:0000313" key="11">
    <source>
        <dbReference type="Proteomes" id="UP000031623"/>
    </source>
</evidence>
<organism evidence="10 11">
    <name type="scientific">Thioploca ingrica</name>
    <dbReference type="NCBI Taxonomy" id="40754"/>
    <lineage>
        <taxon>Bacteria</taxon>
        <taxon>Pseudomonadati</taxon>
        <taxon>Pseudomonadota</taxon>
        <taxon>Gammaproteobacteria</taxon>
        <taxon>Thiotrichales</taxon>
        <taxon>Thiotrichaceae</taxon>
        <taxon>Thioploca</taxon>
    </lineage>
</organism>
<keyword evidence="7 8" id="KW-0472">Membrane</keyword>
<evidence type="ECO:0000259" key="9">
    <source>
        <dbReference type="Pfam" id="PF00482"/>
    </source>
</evidence>
<evidence type="ECO:0000256" key="4">
    <source>
        <dbReference type="ARBA" id="ARBA00022519"/>
    </source>
</evidence>
<evidence type="ECO:0000256" key="7">
    <source>
        <dbReference type="ARBA" id="ARBA00023136"/>
    </source>
</evidence>
<evidence type="ECO:0000256" key="5">
    <source>
        <dbReference type="ARBA" id="ARBA00022692"/>
    </source>
</evidence>
<reference evidence="10" key="1">
    <citation type="journal article" date="2014" name="ISME J.">
        <title>Ecophysiology of Thioploca ingrica as revealed by the complete genome sequence supplemented with proteomic evidence.</title>
        <authorList>
            <person name="Kojima H."/>
            <person name="Ogura Y."/>
            <person name="Yamamoto N."/>
            <person name="Togashi T."/>
            <person name="Mori H."/>
            <person name="Watanabe T."/>
            <person name="Nemoto F."/>
            <person name="Kurokawa K."/>
            <person name="Hayashi T."/>
            <person name="Fukui M."/>
        </authorList>
    </citation>
    <scope>NUCLEOTIDE SEQUENCE [LARGE SCALE GENOMIC DNA]</scope>
</reference>
<dbReference type="HOGENOM" id="CLU_035032_0_1_6"/>
<dbReference type="OrthoDB" id="9805682at2"/>
<dbReference type="InterPro" id="IPR003004">
    <property type="entry name" value="GspF/PilC"/>
</dbReference>
<feature type="transmembrane region" description="Helical" evidence="8">
    <location>
        <begin position="220"/>
        <end position="239"/>
    </location>
</feature>
<accession>A0A090ANB9</accession>
<keyword evidence="4" id="KW-0997">Cell inner membrane</keyword>
<dbReference type="InterPro" id="IPR018076">
    <property type="entry name" value="T2SS_GspF_dom"/>
</dbReference>
<keyword evidence="3" id="KW-1003">Cell membrane</keyword>
<proteinExistence type="inferred from homology"/>
<evidence type="ECO:0000256" key="1">
    <source>
        <dbReference type="ARBA" id="ARBA00004429"/>
    </source>
</evidence>
<evidence type="ECO:0000313" key="10">
    <source>
        <dbReference type="EMBL" id="BAP57597.1"/>
    </source>
</evidence>
<dbReference type="GO" id="GO:0015628">
    <property type="term" value="P:protein secretion by the type II secretion system"/>
    <property type="evidence" value="ECO:0007669"/>
    <property type="project" value="InterPro"/>
</dbReference>
<feature type="transmembrane region" description="Helical" evidence="8">
    <location>
        <begin position="373"/>
        <end position="394"/>
    </location>
</feature>
<keyword evidence="11" id="KW-1185">Reference proteome</keyword>
<dbReference type="InterPro" id="IPR042094">
    <property type="entry name" value="T2SS_GspF_sf"/>
</dbReference>
<dbReference type="InterPro" id="IPR011850">
    <property type="entry name" value="T2SS_GspF"/>
</dbReference>
<evidence type="ECO:0000256" key="3">
    <source>
        <dbReference type="ARBA" id="ARBA00022475"/>
    </source>
</evidence>
<dbReference type="EMBL" id="AP014633">
    <property type="protein sequence ID" value="BAP57597.1"/>
    <property type="molecule type" value="Genomic_DNA"/>
</dbReference>
<dbReference type="Pfam" id="PF00482">
    <property type="entry name" value="T2SSF"/>
    <property type="match status" value="2"/>
</dbReference>
<dbReference type="Gene3D" id="1.20.81.30">
    <property type="entry name" value="Type II secretion system (T2SS), domain F"/>
    <property type="match status" value="2"/>
</dbReference>